<keyword evidence="1" id="KW-0732">Signal</keyword>
<dbReference type="AlphaFoldDB" id="A0A0A9GID3"/>
<proteinExistence type="predicted"/>
<evidence type="ECO:0008006" key="3">
    <source>
        <dbReference type="Google" id="ProtNLM"/>
    </source>
</evidence>
<feature type="chain" id="PRO_5012090848" description="Secreted protein" evidence="1">
    <location>
        <begin position="16"/>
        <end position="80"/>
    </location>
</feature>
<organism evidence="2">
    <name type="scientific">Arundo donax</name>
    <name type="common">Giant reed</name>
    <name type="synonym">Donax arundinaceus</name>
    <dbReference type="NCBI Taxonomy" id="35708"/>
    <lineage>
        <taxon>Eukaryota</taxon>
        <taxon>Viridiplantae</taxon>
        <taxon>Streptophyta</taxon>
        <taxon>Embryophyta</taxon>
        <taxon>Tracheophyta</taxon>
        <taxon>Spermatophyta</taxon>
        <taxon>Magnoliopsida</taxon>
        <taxon>Liliopsida</taxon>
        <taxon>Poales</taxon>
        <taxon>Poaceae</taxon>
        <taxon>PACMAD clade</taxon>
        <taxon>Arundinoideae</taxon>
        <taxon>Arundineae</taxon>
        <taxon>Arundo</taxon>
    </lineage>
</organism>
<accession>A0A0A9GID3</accession>
<evidence type="ECO:0000256" key="1">
    <source>
        <dbReference type="SAM" id="SignalP"/>
    </source>
</evidence>
<reference evidence="2" key="2">
    <citation type="journal article" date="2015" name="Data Brief">
        <title>Shoot transcriptome of the giant reed, Arundo donax.</title>
        <authorList>
            <person name="Barrero R.A."/>
            <person name="Guerrero F.D."/>
            <person name="Moolhuijzen P."/>
            <person name="Goolsby J.A."/>
            <person name="Tidwell J."/>
            <person name="Bellgard S.E."/>
            <person name="Bellgard M.I."/>
        </authorList>
    </citation>
    <scope>NUCLEOTIDE SEQUENCE</scope>
    <source>
        <tissue evidence="2">Shoot tissue taken approximately 20 cm above the soil surface</tissue>
    </source>
</reference>
<sequence length="80" mass="9035">MISFFSVLVLLICRAIEVNYKTWRMRKKTPELLQIRENVGAFSSAGFLEMNASLGSTACLSLKITTHTSSRSTTRQELLH</sequence>
<dbReference type="EMBL" id="GBRH01173011">
    <property type="protein sequence ID" value="JAE24885.1"/>
    <property type="molecule type" value="Transcribed_RNA"/>
</dbReference>
<protein>
    <recommendedName>
        <fullName evidence="3">Secreted protein</fullName>
    </recommendedName>
</protein>
<feature type="signal peptide" evidence="1">
    <location>
        <begin position="1"/>
        <end position="15"/>
    </location>
</feature>
<name>A0A0A9GID3_ARUDO</name>
<evidence type="ECO:0000313" key="2">
    <source>
        <dbReference type="EMBL" id="JAE24885.1"/>
    </source>
</evidence>
<reference evidence="2" key="1">
    <citation type="submission" date="2014-09" db="EMBL/GenBank/DDBJ databases">
        <authorList>
            <person name="Magalhaes I.L.F."/>
            <person name="Oliveira U."/>
            <person name="Santos F.R."/>
            <person name="Vidigal T.H.D.A."/>
            <person name="Brescovit A.D."/>
            <person name="Santos A.J."/>
        </authorList>
    </citation>
    <scope>NUCLEOTIDE SEQUENCE</scope>
    <source>
        <tissue evidence="2">Shoot tissue taken approximately 20 cm above the soil surface</tissue>
    </source>
</reference>